<keyword evidence="3" id="KW-1185">Reference proteome</keyword>
<dbReference type="RefSeq" id="WP_203789127.1">
    <property type="nucleotide sequence ID" value="NZ_BOMV01000092.1"/>
</dbReference>
<reference evidence="2" key="1">
    <citation type="submission" date="2021-01" db="EMBL/GenBank/DDBJ databases">
        <title>Whole genome shotgun sequence of Actinoplanes rishiriensis NBRC 108556.</title>
        <authorList>
            <person name="Komaki H."/>
            <person name="Tamura T."/>
        </authorList>
    </citation>
    <scope>NUCLEOTIDE SEQUENCE</scope>
    <source>
        <strain evidence="2">NBRC 108556</strain>
    </source>
</reference>
<dbReference type="GO" id="GO:0006950">
    <property type="term" value="P:response to stress"/>
    <property type="evidence" value="ECO:0007669"/>
    <property type="project" value="TreeGrafter"/>
</dbReference>
<sequence>MRDDDDSARQVQEAFTSLLRWAHRGDVRRSLLGAAAQALTPNDITLLRSITEQGPVRASDLAAWQGVDKSTVTPQVRRLEERGLIARQGDPGDKRAALLTVTDGGRQRLREIDRSGVRLFEHALDGWPADDRRTLATLMQRLLDELADVPQRNTLRRPTGSGVPA</sequence>
<dbReference type="InterPro" id="IPR039422">
    <property type="entry name" value="MarR/SlyA-like"/>
</dbReference>
<dbReference type="InterPro" id="IPR036390">
    <property type="entry name" value="WH_DNA-bd_sf"/>
</dbReference>
<evidence type="ECO:0000313" key="2">
    <source>
        <dbReference type="EMBL" id="GIF00883.1"/>
    </source>
</evidence>
<comment type="caution">
    <text evidence="2">The sequence shown here is derived from an EMBL/GenBank/DDBJ whole genome shotgun (WGS) entry which is preliminary data.</text>
</comment>
<dbReference type="AlphaFoldDB" id="A0A919N2M3"/>
<dbReference type="PANTHER" id="PTHR33164">
    <property type="entry name" value="TRANSCRIPTIONAL REGULATOR, MARR FAMILY"/>
    <property type="match status" value="1"/>
</dbReference>
<evidence type="ECO:0000313" key="3">
    <source>
        <dbReference type="Proteomes" id="UP000636960"/>
    </source>
</evidence>
<dbReference type="PRINTS" id="PR00598">
    <property type="entry name" value="HTHMARR"/>
</dbReference>
<dbReference type="InterPro" id="IPR036388">
    <property type="entry name" value="WH-like_DNA-bd_sf"/>
</dbReference>
<dbReference type="SMART" id="SM00347">
    <property type="entry name" value="HTH_MARR"/>
    <property type="match status" value="1"/>
</dbReference>
<dbReference type="Proteomes" id="UP000636960">
    <property type="component" value="Unassembled WGS sequence"/>
</dbReference>
<dbReference type="SUPFAM" id="SSF46785">
    <property type="entry name" value="Winged helix' DNA-binding domain"/>
    <property type="match status" value="1"/>
</dbReference>
<dbReference type="InterPro" id="IPR000835">
    <property type="entry name" value="HTH_MarR-typ"/>
</dbReference>
<protein>
    <recommendedName>
        <fullName evidence="1">HTH marR-type domain-containing protein</fullName>
    </recommendedName>
</protein>
<dbReference type="PANTHER" id="PTHR33164:SF57">
    <property type="entry name" value="MARR-FAMILY TRANSCRIPTIONAL REGULATOR"/>
    <property type="match status" value="1"/>
</dbReference>
<gene>
    <name evidence="2" type="ORF">Ari01nite_83470</name>
</gene>
<dbReference type="PROSITE" id="PS50995">
    <property type="entry name" value="HTH_MARR_2"/>
    <property type="match status" value="1"/>
</dbReference>
<name>A0A919N2M3_9ACTN</name>
<feature type="domain" description="HTH marR-type" evidence="1">
    <location>
        <begin position="12"/>
        <end position="144"/>
    </location>
</feature>
<organism evidence="2 3">
    <name type="scientific">Paractinoplanes rishiriensis</name>
    <dbReference type="NCBI Taxonomy" id="1050105"/>
    <lineage>
        <taxon>Bacteria</taxon>
        <taxon>Bacillati</taxon>
        <taxon>Actinomycetota</taxon>
        <taxon>Actinomycetes</taxon>
        <taxon>Micromonosporales</taxon>
        <taxon>Micromonosporaceae</taxon>
        <taxon>Paractinoplanes</taxon>
    </lineage>
</organism>
<dbReference type="Pfam" id="PF01047">
    <property type="entry name" value="MarR"/>
    <property type="match status" value="1"/>
</dbReference>
<dbReference type="GO" id="GO:0003700">
    <property type="term" value="F:DNA-binding transcription factor activity"/>
    <property type="evidence" value="ECO:0007669"/>
    <property type="project" value="InterPro"/>
</dbReference>
<proteinExistence type="predicted"/>
<accession>A0A919N2M3</accession>
<evidence type="ECO:0000259" key="1">
    <source>
        <dbReference type="PROSITE" id="PS50995"/>
    </source>
</evidence>
<dbReference type="Gene3D" id="1.10.10.10">
    <property type="entry name" value="Winged helix-like DNA-binding domain superfamily/Winged helix DNA-binding domain"/>
    <property type="match status" value="1"/>
</dbReference>
<dbReference type="EMBL" id="BOMV01000092">
    <property type="protein sequence ID" value="GIF00883.1"/>
    <property type="molecule type" value="Genomic_DNA"/>
</dbReference>